<dbReference type="SUPFAM" id="SSF55785">
    <property type="entry name" value="PYP-like sensor domain (PAS domain)"/>
    <property type="match status" value="1"/>
</dbReference>
<dbReference type="SMART" id="SM00091">
    <property type="entry name" value="PAS"/>
    <property type="match status" value="1"/>
</dbReference>
<feature type="domain" description="PAC" evidence="8">
    <location>
        <begin position="416"/>
        <end position="467"/>
    </location>
</feature>
<evidence type="ECO:0000313" key="10">
    <source>
        <dbReference type="EMBL" id="MCE8025309.1"/>
    </source>
</evidence>
<feature type="domain" description="PAS" evidence="7">
    <location>
        <begin position="344"/>
        <end position="413"/>
    </location>
</feature>
<dbReference type="InterPro" id="IPR000014">
    <property type="entry name" value="PAS"/>
</dbReference>
<comment type="subcellular location">
    <subcellularLocation>
        <location evidence="1">Cell membrane</location>
        <topology evidence="1">Multi-pass membrane protein</topology>
    </subcellularLocation>
</comment>
<dbReference type="Proteomes" id="UP001320272">
    <property type="component" value="Unassembled WGS sequence"/>
</dbReference>
<dbReference type="Gene3D" id="6.10.340.10">
    <property type="match status" value="1"/>
</dbReference>
<dbReference type="NCBIfam" id="TIGR00254">
    <property type="entry name" value="GGDEF"/>
    <property type="match status" value="1"/>
</dbReference>
<dbReference type="InterPro" id="IPR000160">
    <property type="entry name" value="GGDEF_dom"/>
</dbReference>
<feature type="domain" description="GGDEF" evidence="9">
    <location>
        <begin position="499"/>
        <end position="632"/>
    </location>
</feature>
<dbReference type="PROSITE" id="PS50112">
    <property type="entry name" value="PAS"/>
    <property type="match status" value="1"/>
</dbReference>
<evidence type="ECO:0000256" key="2">
    <source>
        <dbReference type="ARBA" id="ARBA00022475"/>
    </source>
</evidence>
<evidence type="ECO:0000256" key="6">
    <source>
        <dbReference type="SAM" id="Phobius"/>
    </source>
</evidence>
<dbReference type="InterPro" id="IPR033479">
    <property type="entry name" value="dCache_1"/>
</dbReference>
<dbReference type="Pfam" id="PF00990">
    <property type="entry name" value="GGDEF"/>
    <property type="match status" value="1"/>
</dbReference>
<protein>
    <submittedName>
        <fullName evidence="10">Diguanylate cyclase</fullName>
    </submittedName>
</protein>
<name>A0ABS9AU36_9GAMM</name>
<dbReference type="CDD" id="cd18774">
    <property type="entry name" value="PDC2_HK_sensor"/>
    <property type="match status" value="1"/>
</dbReference>
<keyword evidence="11" id="KW-1185">Reference proteome</keyword>
<dbReference type="InterPro" id="IPR035965">
    <property type="entry name" value="PAS-like_dom_sf"/>
</dbReference>
<dbReference type="Gene3D" id="3.30.450.20">
    <property type="entry name" value="PAS domain"/>
    <property type="match status" value="2"/>
</dbReference>
<dbReference type="InterPro" id="IPR000700">
    <property type="entry name" value="PAS-assoc_C"/>
</dbReference>
<evidence type="ECO:0000313" key="11">
    <source>
        <dbReference type="Proteomes" id="UP001320272"/>
    </source>
</evidence>
<dbReference type="Pfam" id="PF13426">
    <property type="entry name" value="PAS_9"/>
    <property type="match status" value="1"/>
</dbReference>
<dbReference type="NCBIfam" id="TIGR00229">
    <property type="entry name" value="sensory_box"/>
    <property type="match status" value="1"/>
</dbReference>
<dbReference type="SMART" id="SM00267">
    <property type="entry name" value="GGDEF"/>
    <property type="match status" value="1"/>
</dbReference>
<comment type="caution">
    <text evidence="10">The sequence shown here is derived from an EMBL/GenBank/DDBJ whole genome shotgun (WGS) entry which is preliminary data.</text>
</comment>
<evidence type="ECO:0000259" key="9">
    <source>
        <dbReference type="PROSITE" id="PS50887"/>
    </source>
</evidence>
<evidence type="ECO:0000256" key="1">
    <source>
        <dbReference type="ARBA" id="ARBA00004651"/>
    </source>
</evidence>
<dbReference type="PANTHER" id="PTHR44757">
    <property type="entry name" value="DIGUANYLATE CYCLASE DGCP"/>
    <property type="match status" value="1"/>
</dbReference>
<dbReference type="Pfam" id="PF02743">
    <property type="entry name" value="dCache_1"/>
    <property type="match status" value="1"/>
</dbReference>
<dbReference type="SUPFAM" id="SSF55073">
    <property type="entry name" value="Nucleotide cyclase"/>
    <property type="match status" value="1"/>
</dbReference>
<reference evidence="10 11" key="1">
    <citation type="journal article" date="2021" name="Front. Microbiol.">
        <title>Aerobic Denitrification and Heterotrophic Sulfur Oxidation in the Genus Halomonas Revealed by Six Novel Species Characterizations and Genome-Based Analysis.</title>
        <authorList>
            <person name="Wang L."/>
            <person name="Shao Z."/>
        </authorList>
    </citation>
    <scope>NUCLEOTIDE SEQUENCE [LARGE SCALE GENOMIC DNA]</scope>
    <source>
        <strain evidence="10 11">MCCC 1A11058</strain>
    </source>
</reference>
<dbReference type="CDD" id="cd01949">
    <property type="entry name" value="GGDEF"/>
    <property type="match status" value="1"/>
</dbReference>
<keyword evidence="4 6" id="KW-1133">Transmembrane helix</keyword>
<evidence type="ECO:0000259" key="7">
    <source>
        <dbReference type="PROSITE" id="PS50112"/>
    </source>
</evidence>
<dbReference type="InterPro" id="IPR001610">
    <property type="entry name" value="PAC"/>
</dbReference>
<proteinExistence type="predicted"/>
<dbReference type="SMART" id="SM00086">
    <property type="entry name" value="PAC"/>
    <property type="match status" value="1"/>
</dbReference>
<dbReference type="EMBL" id="JABFTV010000007">
    <property type="protein sequence ID" value="MCE8025309.1"/>
    <property type="molecule type" value="Genomic_DNA"/>
</dbReference>
<dbReference type="InterPro" id="IPR043128">
    <property type="entry name" value="Rev_trsase/Diguanyl_cyclase"/>
</dbReference>
<evidence type="ECO:0000259" key="8">
    <source>
        <dbReference type="PROSITE" id="PS50113"/>
    </source>
</evidence>
<gene>
    <name evidence="10" type="ORF">HOP59_14360</name>
</gene>
<dbReference type="PANTHER" id="PTHR44757:SF2">
    <property type="entry name" value="BIOFILM ARCHITECTURE MAINTENANCE PROTEIN MBAA"/>
    <property type="match status" value="1"/>
</dbReference>
<evidence type="ECO:0000256" key="4">
    <source>
        <dbReference type="ARBA" id="ARBA00022989"/>
    </source>
</evidence>
<keyword evidence="2" id="KW-1003">Cell membrane</keyword>
<keyword evidence="3 6" id="KW-0812">Transmembrane</keyword>
<dbReference type="CDD" id="cd00130">
    <property type="entry name" value="PAS"/>
    <property type="match status" value="1"/>
</dbReference>
<dbReference type="CDD" id="cd12914">
    <property type="entry name" value="PDC1_DGC_like"/>
    <property type="match status" value="1"/>
</dbReference>
<keyword evidence="5 6" id="KW-0472">Membrane</keyword>
<evidence type="ECO:0000256" key="3">
    <source>
        <dbReference type="ARBA" id="ARBA00022692"/>
    </source>
</evidence>
<dbReference type="InterPro" id="IPR029787">
    <property type="entry name" value="Nucleotide_cyclase"/>
</dbReference>
<dbReference type="PROSITE" id="PS50113">
    <property type="entry name" value="PAC"/>
    <property type="match status" value="1"/>
</dbReference>
<feature type="transmembrane region" description="Helical" evidence="6">
    <location>
        <begin position="268"/>
        <end position="286"/>
    </location>
</feature>
<sequence>MTWLVIIGLLLVVAWGSGQRLMHEATLSHLGYQAEILSRELRDRLNLRFTALEMLSAQLTDVSHEDARLLLQQNPSLLAYFEGIIVSDADGEIIADLPQVPGRVGFGVDDTEYFAMVSNSRWPYVSRPFFGRTSHQPLVMMLVPRYTPQGEFDGVVGGLLNFAHGQFFSSISALTFEHSGHIAIFTAAGVPLFVPGPISHHVGSLQHLDPLDFQLALDGWQGETLHELDGEDVLVSYRQVWEANWVVAMLMPRHSVLAPFQNFLERLWWTWLVIALVLLVLIRWLVGHQLKPLHRLERQILEIGSGVRQRLALATGLRELTQISDAFNRLEQERKDALQHLRHREAFLDAVLGSTPAGMFVADQEGDLIYLNPALSTMLGHLAGASTHDLWQLIHEDDREDAHDMWLHAMSRNSEFLRQLRMRDDKGNMLWVEIHASRVEGSEGPLGIVGTIKDITERQHQEALQRWEAEHDPLTGLLNRRGYLRRLEDAMADFAKLGTPSAVILFDLDRFKPVNDEGGHALGDELLRRVAQVLVWEVRRSDHVARQGGDEFGLLLPSCTLSQAATIAESLRVAIGQVSVAHEGKEYAVTASIGLTAFHEGDESLEEILVRADAASYEAKRQGRNSVVVHGSAVTSSRSSDTGGSHA</sequence>
<dbReference type="Gene3D" id="3.30.70.270">
    <property type="match status" value="1"/>
</dbReference>
<evidence type="ECO:0000256" key="5">
    <source>
        <dbReference type="ARBA" id="ARBA00023136"/>
    </source>
</evidence>
<accession>A0ABS9AU36</accession>
<organism evidence="10 11">
    <name type="scientific">Billgrantia aerodenitrificans</name>
    <dbReference type="NCBI Taxonomy" id="2733483"/>
    <lineage>
        <taxon>Bacteria</taxon>
        <taxon>Pseudomonadati</taxon>
        <taxon>Pseudomonadota</taxon>
        <taxon>Gammaproteobacteria</taxon>
        <taxon>Oceanospirillales</taxon>
        <taxon>Halomonadaceae</taxon>
        <taxon>Billgrantia</taxon>
    </lineage>
</organism>
<dbReference type="InterPro" id="IPR052155">
    <property type="entry name" value="Biofilm_reg_signaling"/>
</dbReference>
<dbReference type="PROSITE" id="PS50887">
    <property type="entry name" value="GGDEF"/>
    <property type="match status" value="1"/>
</dbReference>